<proteinExistence type="inferred from homology"/>
<dbReference type="EC" id="1.1.1.30" evidence="2"/>
<organism evidence="2 3">
    <name type="scientific">Marinobacterium marinum</name>
    <dbReference type="NCBI Taxonomy" id="2756129"/>
    <lineage>
        <taxon>Bacteria</taxon>
        <taxon>Pseudomonadati</taxon>
        <taxon>Pseudomonadota</taxon>
        <taxon>Gammaproteobacteria</taxon>
        <taxon>Oceanospirillales</taxon>
        <taxon>Oceanospirillaceae</taxon>
        <taxon>Marinobacterium</taxon>
    </lineage>
</organism>
<dbReference type="Pfam" id="PF13561">
    <property type="entry name" value="adh_short_C2"/>
    <property type="match status" value="1"/>
</dbReference>
<dbReference type="InterPro" id="IPR002347">
    <property type="entry name" value="SDR_fam"/>
</dbReference>
<name>A0A7W2ABP8_9GAMM</name>
<comment type="caution">
    <text evidence="2">The sequence shown here is derived from an EMBL/GenBank/DDBJ whole genome shotgun (WGS) entry which is preliminary data.</text>
</comment>
<dbReference type="PANTHER" id="PTHR42879:SF2">
    <property type="entry name" value="3-OXOACYL-[ACYL-CARRIER-PROTEIN] REDUCTASE FABG"/>
    <property type="match status" value="1"/>
</dbReference>
<evidence type="ECO:0000313" key="2">
    <source>
        <dbReference type="EMBL" id="MBA4501674.1"/>
    </source>
</evidence>
<accession>A0A7W2ABP8</accession>
<dbReference type="GO" id="GO:0003858">
    <property type="term" value="F:3-hydroxybutyrate dehydrogenase activity"/>
    <property type="evidence" value="ECO:0007669"/>
    <property type="project" value="UniProtKB-EC"/>
</dbReference>
<dbReference type="Proteomes" id="UP000538931">
    <property type="component" value="Unassembled WGS sequence"/>
</dbReference>
<dbReference type="SUPFAM" id="SSF51735">
    <property type="entry name" value="NAD(P)-binding Rossmann-fold domains"/>
    <property type="match status" value="1"/>
</dbReference>
<keyword evidence="3" id="KW-1185">Reference proteome</keyword>
<evidence type="ECO:0000256" key="1">
    <source>
        <dbReference type="ARBA" id="ARBA00006484"/>
    </source>
</evidence>
<keyword evidence="2" id="KW-0560">Oxidoreductase</keyword>
<dbReference type="NCBIfam" id="NF009093">
    <property type="entry name" value="PRK12429.1"/>
    <property type="match status" value="1"/>
</dbReference>
<dbReference type="FunFam" id="3.40.50.720:FF:000084">
    <property type="entry name" value="Short-chain dehydrogenase reductase"/>
    <property type="match status" value="1"/>
</dbReference>
<comment type="similarity">
    <text evidence="1">Belongs to the short-chain dehydrogenases/reductases (SDR) family.</text>
</comment>
<dbReference type="GO" id="GO:0032787">
    <property type="term" value="P:monocarboxylic acid metabolic process"/>
    <property type="evidence" value="ECO:0007669"/>
    <property type="project" value="UniProtKB-ARBA"/>
</dbReference>
<sequence length="266" mass="28725">MTITTTVSRTVLVTGALGGIGQAICIAMARQGHSIILHDRLDSNDSTVLSFHAKLEELGAARVTYRRADLSLVDEIDAMFDDLVDHGFSIDILVNNAAIQHTAPIEAFPLDTWSNILAINLTAVYRCMQRSIPLMRQSGWGRIVSIASVHGLVGSIHKAAYVAAKHGLVGLTKVTALETAEQNITVNAICPGWTDTPLLGPQIEARQRQLESTREAAIYDLVREKQPSGRLIDPVQVAGLVEYLVSDMAQSMTGTALPIDGGWTCQ</sequence>
<dbReference type="PROSITE" id="PS00061">
    <property type="entry name" value="ADH_SHORT"/>
    <property type="match status" value="1"/>
</dbReference>
<evidence type="ECO:0000313" key="3">
    <source>
        <dbReference type="Proteomes" id="UP000538931"/>
    </source>
</evidence>
<reference evidence="2 3" key="1">
    <citation type="submission" date="2020-07" db="EMBL/GenBank/DDBJ databases">
        <title>Bacterium isolated from marien macroalgae.</title>
        <authorList>
            <person name="Zhu K."/>
            <person name="Lu D."/>
            <person name="Du Z."/>
        </authorList>
    </citation>
    <scope>NUCLEOTIDE SEQUENCE [LARGE SCALE GENOMIC DNA]</scope>
    <source>
        <strain evidence="2 3">3-1745</strain>
    </source>
</reference>
<dbReference type="InterPro" id="IPR036291">
    <property type="entry name" value="NAD(P)-bd_dom_sf"/>
</dbReference>
<dbReference type="Gene3D" id="3.40.50.720">
    <property type="entry name" value="NAD(P)-binding Rossmann-like Domain"/>
    <property type="match status" value="1"/>
</dbReference>
<dbReference type="AlphaFoldDB" id="A0A7W2ABP8"/>
<dbReference type="InterPro" id="IPR020904">
    <property type="entry name" value="Sc_DH/Rdtase_CS"/>
</dbReference>
<dbReference type="RefSeq" id="WP_181737762.1">
    <property type="nucleotide sequence ID" value="NZ_JACEMT010000038.1"/>
</dbReference>
<dbReference type="InterPro" id="IPR050259">
    <property type="entry name" value="SDR"/>
</dbReference>
<dbReference type="PRINTS" id="PR00080">
    <property type="entry name" value="SDRFAMILY"/>
</dbReference>
<protein>
    <submittedName>
        <fullName evidence="2">3-hydroxybutyrate dehydrogenase</fullName>
        <ecNumber evidence="2">1.1.1.30</ecNumber>
    </submittedName>
</protein>
<gene>
    <name evidence="2" type="ORF">H1S06_04780</name>
</gene>
<dbReference type="PANTHER" id="PTHR42879">
    <property type="entry name" value="3-OXOACYL-(ACYL-CARRIER-PROTEIN) REDUCTASE"/>
    <property type="match status" value="1"/>
</dbReference>
<dbReference type="EMBL" id="JACEMT010000038">
    <property type="protein sequence ID" value="MBA4501674.1"/>
    <property type="molecule type" value="Genomic_DNA"/>
</dbReference>
<dbReference type="PRINTS" id="PR00081">
    <property type="entry name" value="GDHRDH"/>
</dbReference>